<evidence type="ECO:0000313" key="2">
    <source>
        <dbReference type="Proteomes" id="UP001374535"/>
    </source>
</evidence>
<name>A0AAQ3PEU0_VIGMU</name>
<gene>
    <name evidence="1" type="ORF">V8G54_003872</name>
</gene>
<reference evidence="1 2" key="1">
    <citation type="journal article" date="2023" name="Life. Sci Alliance">
        <title>Evolutionary insights into 3D genome organization and epigenetic landscape of Vigna mungo.</title>
        <authorList>
            <person name="Junaid A."/>
            <person name="Singh B."/>
            <person name="Bhatia S."/>
        </authorList>
    </citation>
    <scope>NUCLEOTIDE SEQUENCE [LARGE SCALE GENOMIC DNA]</scope>
    <source>
        <strain evidence="1">Urdbean</strain>
    </source>
</reference>
<keyword evidence="2" id="KW-1185">Reference proteome</keyword>
<proteinExistence type="predicted"/>
<evidence type="ECO:0000313" key="1">
    <source>
        <dbReference type="EMBL" id="WVZ25328.1"/>
    </source>
</evidence>
<dbReference type="EMBL" id="CP144700">
    <property type="protein sequence ID" value="WVZ25328.1"/>
    <property type="molecule type" value="Genomic_DNA"/>
</dbReference>
<accession>A0AAQ3PEU0</accession>
<dbReference type="Proteomes" id="UP001374535">
    <property type="component" value="Chromosome 1"/>
</dbReference>
<protein>
    <submittedName>
        <fullName evidence="1">Uncharacterized protein</fullName>
    </submittedName>
</protein>
<dbReference type="AlphaFoldDB" id="A0AAQ3PEU0"/>
<organism evidence="1 2">
    <name type="scientific">Vigna mungo</name>
    <name type="common">Black gram</name>
    <name type="synonym">Phaseolus mungo</name>
    <dbReference type="NCBI Taxonomy" id="3915"/>
    <lineage>
        <taxon>Eukaryota</taxon>
        <taxon>Viridiplantae</taxon>
        <taxon>Streptophyta</taxon>
        <taxon>Embryophyta</taxon>
        <taxon>Tracheophyta</taxon>
        <taxon>Spermatophyta</taxon>
        <taxon>Magnoliopsida</taxon>
        <taxon>eudicotyledons</taxon>
        <taxon>Gunneridae</taxon>
        <taxon>Pentapetalae</taxon>
        <taxon>rosids</taxon>
        <taxon>fabids</taxon>
        <taxon>Fabales</taxon>
        <taxon>Fabaceae</taxon>
        <taxon>Papilionoideae</taxon>
        <taxon>50 kb inversion clade</taxon>
        <taxon>NPAAA clade</taxon>
        <taxon>indigoferoid/millettioid clade</taxon>
        <taxon>Phaseoleae</taxon>
        <taxon>Vigna</taxon>
    </lineage>
</organism>
<sequence>MSSLLIYPVVVDDKDLDDAALRAMIDSASTSHSFCKRKALDASKHPQCQPPSLISNLSPPLSNDLLPATSTDILGQRRLPVVYQWRCVDGTPYFVKHPNIIRLLHSRGFGLRVLHSHGIIHRDKKPEVEVSRSDFGGVIPLSPSLQIDDHHPCVEVAGLPIGKCRRYGVAGDSFVAGGGQRVSIRLWRQGT</sequence>